<dbReference type="PATRIC" id="fig|1326980.6.peg.1315"/>
<organism evidence="1 2">
    <name type="scientific">Candidatus Aramenus sulfurataquae</name>
    <dbReference type="NCBI Taxonomy" id="1326980"/>
    <lineage>
        <taxon>Archaea</taxon>
        <taxon>Thermoproteota</taxon>
        <taxon>Thermoprotei</taxon>
        <taxon>Sulfolobales</taxon>
        <taxon>Sulfolobaceae</taxon>
        <taxon>Candidatus Aramenus</taxon>
    </lineage>
</organism>
<dbReference type="EMBL" id="ASRH01000005">
    <property type="protein sequence ID" value="EWG07173.1"/>
    <property type="molecule type" value="Genomic_DNA"/>
</dbReference>
<gene>
    <name evidence="1" type="ORF">ASUL_06628</name>
</gene>
<comment type="caution">
    <text evidence="1">The sequence shown here is derived from an EMBL/GenBank/DDBJ whole genome shotgun (WGS) entry which is preliminary data.</text>
</comment>
<sequence>MIEDFLAKKGYSVEKQGEKLSVNMGDYAFTIEGNTLVLPIPLPTGRESLDDLVAMGVKYARASRLVQGIGEPVEYKIEGSTLLVIKRFQTREELEKRLIKAVEGIESLRYFL</sequence>
<protein>
    <submittedName>
        <fullName evidence="1">Uncharacterized protein</fullName>
    </submittedName>
</protein>
<keyword evidence="2" id="KW-1185">Reference proteome</keyword>
<name>W7KLU9_9CREN</name>
<accession>W7KLU9</accession>
<dbReference type="Proteomes" id="UP000054284">
    <property type="component" value="Unassembled WGS sequence"/>
</dbReference>
<evidence type="ECO:0000313" key="1">
    <source>
        <dbReference type="EMBL" id="EWG07173.1"/>
    </source>
</evidence>
<proteinExistence type="predicted"/>
<reference evidence="1 2" key="1">
    <citation type="journal article" date="2014" name="Genome Announc.">
        <title>Draft Genome Sequence of the Sulfolobales Archaeon AZ1, Obtained through Metagenomic Analysis of a Mexican Hot Spring.</title>
        <authorList>
            <person name="Servin-Garciduenas L.E."/>
            <person name="Martinez-Romero E."/>
        </authorList>
    </citation>
    <scope>NUCLEOTIDE SEQUENCE [LARGE SCALE GENOMIC DNA]</scope>
    <source>
        <strain evidence="1">AZ1-illumnia</strain>
    </source>
</reference>
<dbReference type="AlphaFoldDB" id="W7KLU9"/>
<evidence type="ECO:0000313" key="2">
    <source>
        <dbReference type="Proteomes" id="UP000054284"/>
    </source>
</evidence>